<dbReference type="Pfam" id="PF13557">
    <property type="entry name" value="Phenol_MetA_deg"/>
    <property type="match status" value="1"/>
</dbReference>
<evidence type="ECO:0000313" key="2">
    <source>
        <dbReference type="EMBL" id="ACD94607.1"/>
    </source>
</evidence>
<dbReference type="STRING" id="398767.Glov_0883"/>
<gene>
    <name evidence="2" type="ordered locus">Glov_0883</name>
</gene>
<dbReference type="InterPro" id="IPR025737">
    <property type="entry name" value="FApF"/>
</dbReference>
<dbReference type="AlphaFoldDB" id="B3E542"/>
<accession>B3E542</accession>
<name>B3E542_TRIL1</name>
<sequence>MNIYKDRLKATRFTAAAIIIASSMLAQSARATENGGSSYGHGSEGFLDAFPPGLHLVNYTNYYEAGRTLDNSGKETAPGFKTRATANIFRVMHTSKDLEILGSKVSSHILVPIVDVYVNTATPAGSDSRTGLGDITIAPVMLGWHTKNWHLITGVDITTPTGTYDKTRIANIGRNYWDIQPNFITAYTGDEGFQAFGKFMYDFNTKNTDTGYLSGQEFHVDYGLSQRVTLFNTDFQIGVGGYIYQQTTKDKVDSGYMGPLYAQGRVFAAGPQIEYQYKNMSFDLKFQKEFEARNRTEGSKLWLKFNYSF</sequence>
<evidence type="ECO:0000313" key="3">
    <source>
        <dbReference type="Proteomes" id="UP000002420"/>
    </source>
</evidence>
<dbReference type="eggNOG" id="COG4313">
    <property type="taxonomic scope" value="Bacteria"/>
</dbReference>
<proteinExistence type="predicted"/>
<protein>
    <recommendedName>
        <fullName evidence="4">Phenol degradation protein meta</fullName>
    </recommendedName>
</protein>
<dbReference type="KEGG" id="glo:Glov_0883"/>
<feature type="chain" id="PRO_5002786020" description="Phenol degradation protein meta" evidence="1">
    <location>
        <begin position="32"/>
        <end position="309"/>
    </location>
</feature>
<dbReference type="HOGENOM" id="CLU_066206_2_0_7"/>
<keyword evidence="3" id="KW-1185">Reference proteome</keyword>
<dbReference type="Proteomes" id="UP000002420">
    <property type="component" value="Chromosome"/>
</dbReference>
<dbReference type="RefSeq" id="WP_012468961.1">
    <property type="nucleotide sequence ID" value="NC_010814.1"/>
</dbReference>
<organism evidence="2 3">
    <name type="scientific">Trichlorobacter lovleyi (strain ATCC BAA-1151 / DSM 17278 / SZ)</name>
    <name type="common">Geobacter lovleyi</name>
    <dbReference type="NCBI Taxonomy" id="398767"/>
    <lineage>
        <taxon>Bacteria</taxon>
        <taxon>Pseudomonadati</taxon>
        <taxon>Thermodesulfobacteriota</taxon>
        <taxon>Desulfuromonadia</taxon>
        <taxon>Geobacterales</taxon>
        <taxon>Geobacteraceae</taxon>
        <taxon>Trichlorobacter</taxon>
    </lineage>
</organism>
<keyword evidence="1" id="KW-0732">Signal</keyword>
<evidence type="ECO:0000256" key="1">
    <source>
        <dbReference type="SAM" id="SignalP"/>
    </source>
</evidence>
<feature type="signal peptide" evidence="1">
    <location>
        <begin position="1"/>
        <end position="31"/>
    </location>
</feature>
<reference evidence="2 3" key="1">
    <citation type="submission" date="2008-05" db="EMBL/GenBank/DDBJ databases">
        <title>Complete sequence of chromosome of Geobacter lovleyi SZ.</title>
        <authorList>
            <consortium name="US DOE Joint Genome Institute"/>
            <person name="Lucas S."/>
            <person name="Copeland A."/>
            <person name="Lapidus A."/>
            <person name="Glavina del Rio T."/>
            <person name="Dalin E."/>
            <person name="Tice H."/>
            <person name="Bruce D."/>
            <person name="Goodwin L."/>
            <person name="Pitluck S."/>
            <person name="Chertkov O."/>
            <person name="Meincke L."/>
            <person name="Brettin T."/>
            <person name="Detter J.C."/>
            <person name="Han C."/>
            <person name="Tapia R."/>
            <person name="Kuske C.R."/>
            <person name="Schmutz J."/>
            <person name="Larimer F."/>
            <person name="Land M."/>
            <person name="Hauser L."/>
            <person name="Kyrpides N."/>
            <person name="Mikhailova N."/>
            <person name="Sung Y."/>
            <person name="Fletcher K.E."/>
            <person name="Ritalahti K.M."/>
            <person name="Loeffler F.E."/>
            <person name="Richardson P."/>
        </authorList>
    </citation>
    <scope>NUCLEOTIDE SEQUENCE [LARGE SCALE GENOMIC DNA]</scope>
    <source>
        <strain evidence="3">ATCC BAA-1151 / DSM 17278 / SZ</strain>
    </source>
</reference>
<dbReference type="EMBL" id="CP001089">
    <property type="protein sequence ID" value="ACD94607.1"/>
    <property type="molecule type" value="Genomic_DNA"/>
</dbReference>
<evidence type="ECO:0008006" key="4">
    <source>
        <dbReference type="Google" id="ProtNLM"/>
    </source>
</evidence>